<feature type="signal peptide" evidence="1">
    <location>
        <begin position="1"/>
        <end position="19"/>
    </location>
</feature>
<proteinExistence type="predicted"/>
<keyword evidence="1" id="KW-0732">Signal</keyword>
<evidence type="ECO:0000313" key="3">
    <source>
        <dbReference type="Proteomes" id="UP000824540"/>
    </source>
</evidence>
<dbReference type="EMBL" id="JAFBMS010000004">
    <property type="protein sequence ID" value="KAG9353166.1"/>
    <property type="molecule type" value="Genomic_DNA"/>
</dbReference>
<comment type="caution">
    <text evidence="2">The sequence shown here is derived from an EMBL/GenBank/DDBJ whole genome shotgun (WGS) entry which is preliminary data.</text>
</comment>
<keyword evidence="3" id="KW-1185">Reference proteome</keyword>
<organism evidence="2 3">
    <name type="scientific">Albula glossodonta</name>
    <name type="common">roundjaw bonefish</name>
    <dbReference type="NCBI Taxonomy" id="121402"/>
    <lineage>
        <taxon>Eukaryota</taxon>
        <taxon>Metazoa</taxon>
        <taxon>Chordata</taxon>
        <taxon>Craniata</taxon>
        <taxon>Vertebrata</taxon>
        <taxon>Euteleostomi</taxon>
        <taxon>Actinopterygii</taxon>
        <taxon>Neopterygii</taxon>
        <taxon>Teleostei</taxon>
        <taxon>Albuliformes</taxon>
        <taxon>Albulidae</taxon>
        <taxon>Albula</taxon>
    </lineage>
</organism>
<gene>
    <name evidence="2" type="ORF">JZ751_017742</name>
</gene>
<feature type="chain" id="PRO_5035780690" evidence="1">
    <location>
        <begin position="20"/>
        <end position="193"/>
    </location>
</feature>
<dbReference type="Proteomes" id="UP000824540">
    <property type="component" value="Unassembled WGS sequence"/>
</dbReference>
<accession>A0A8T2PP83</accession>
<dbReference type="AlphaFoldDB" id="A0A8T2PP83"/>
<sequence length="193" mass="21479">MRARKSLIRHALGPLFVFAILNRCSIRQRETRINSAKLQHVANAMKIAGKRAVLWCLAEACDVWPRERAANCLELQIVSQQEAGACLHEPERTGCLSCSRRKLWLAQLQKEASQNSQKHCCGSLQGCQSLEPRTCLWTASSEEEKGNSKLPPSHYVTAEEPLCSAICSKVLPQLKKKTLLQSQHAAGQHQGPE</sequence>
<evidence type="ECO:0000313" key="2">
    <source>
        <dbReference type="EMBL" id="KAG9353166.1"/>
    </source>
</evidence>
<name>A0A8T2PP83_9TELE</name>
<protein>
    <submittedName>
        <fullName evidence="2">Uncharacterized protein</fullName>
    </submittedName>
</protein>
<reference evidence="2" key="1">
    <citation type="thesis" date="2021" institute="BYU ScholarsArchive" country="Provo, UT, USA">
        <title>Applications of and Algorithms for Genome Assembly and Genomic Analyses with an Emphasis on Marine Teleosts.</title>
        <authorList>
            <person name="Pickett B.D."/>
        </authorList>
    </citation>
    <scope>NUCLEOTIDE SEQUENCE</scope>
    <source>
        <strain evidence="2">HI-2016</strain>
    </source>
</reference>
<evidence type="ECO:0000256" key="1">
    <source>
        <dbReference type="SAM" id="SignalP"/>
    </source>
</evidence>